<gene>
    <name evidence="1" type="ORF">LMG29542_07686</name>
</gene>
<proteinExistence type="predicted"/>
<dbReference type="AlphaFoldDB" id="A0A6J5FAN5"/>
<organism evidence="1 2">
    <name type="scientific">Paraburkholderia humisilvae</name>
    <dbReference type="NCBI Taxonomy" id="627669"/>
    <lineage>
        <taxon>Bacteria</taxon>
        <taxon>Pseudomonadati</taxon>
        <taxon>Pseudomonadota</taxon>
        <taxon>Betaproteobacteria</taxon>
        <taxon>Burkholderiales</taxon>
        <taxon>Burkholderiaceae</taxon>
        <taxon>Paraburkholderia</taxon>
    </lineage>
</organism>
<dbReference type="InterPro" id="IPR058891">
    <property type="entry name" value="CPPA"/>
</dbReference>
<dbReference type="Pfam" id="PF25860">
    <property type="entry name" value="CPPA"/>
    <property type="match status" value="1"/>
</dbReference>
<evidence type="ECO:0000313" key="1">
    <source>
        <dbReference type="EMBL" id="CAB3774275.1"/>
    </source>
</evidence>
<accession>A0A6J5FAN5</accession>
<dbReference type="RefSeq" id="WP_175232933.1">
    <property type="nucleotide sequence ID" value="NZ_CADIKH010000105.1"/>
</dbReference>
<dbReference type="Proteomes" id="UP000494363">
    <property type="component" value="Unassembled WGS sequence"/>
</dbReference>
<evidence type="ECO:0000313" key="2">
    <source>
        <dbReference type="Proteomes" id="UP000494363"/>
    </source>
</evidence>
<name>A0A6J5FAN5_9BURK</name>
<protein>
    <submittedName>
        <fullName evidence="1">Uncharacterized protein</fullName>
    </submittedName>
</protein>
<sequence>MEHLIRILNDDDRQTLVWLRTHIGDTRVADAARQLTAQRESFADAWAKPYISAVCRYLGVWPPTPRRSTRADADHRVADQHLARIRQLLAQRSTTAGRAAG</sequence>
<reference evidence="1 2" key="1">
    <citation type="submission" date="2020-04" db="EMBL/GenBank/DDBJ databases">
        <authorList>
            <person name="De Canck E."/>
        </authorList>
    </citation>
    <scope>NUCLEOTIDE SEQUENCE [LARGE SCALE GENOMIC DNA]</scope>
    <source>
        <strain evidence="1 2">LMG 29542</strain>
    </source>
</reference>
<keyword evidence="2" id="KW-1185">Reference proteome</keyword>
<dbReference type="EMBL" id="CADIKH010000105">
    <property type="protein sequence ID" value="CAB3774275.1"/>
    <property type="molecule type" value="Genomic_DNA"/>
</dbReference>